<reference evidence="2 3" key="1">
    <citation type="submission" date="2017-06" db="EMBL/GenBank/DDBJ databases">
        <authorList>
            <person name="Kim H.J."/>
            <person name="Triplett B.A."/>
        </authorList>
    </citation>
    <scope>NUCLEOTIDE SEQUENCE [LARGE SCALE GENOMIC DNA]</scope>
    <source>
        <strain evidence="2 3">DSM 45207</strain>
    </source>
</reference>
<dbReference type="PANTHER" id="PTHR42923">
    <property type="entry name" value="PROTOPORPHYRINOGEN OXIDASE"/>
    <property type="match status" value="1"/>
</dbReference>
<dbReference type="Pfam" id="PF01593">
    <property type="entry name" value="Amino_oxidase"/>
    <property type="match status" value="1"/>
</dbReference>
<dbReference type="RefSeq" id="WP_089303316.1">
    <property type="nucleotide sequence ID" value="NZ_FZNW01000031.1"/>
</dbReference>
<dbReference type="AlphaFoldDB" id="A0A239A565"/>
<dbReference type="Gene3D" id="3.50.50.60">
    <property type="entry name" value="FAD/NAD(P)-binding domain"/>
    <property type="match status" value="1"/>
</dbReference>
<dbReference type="Gene3D" id="3.90.660.20">
    <property type="entry name" value="Protoporphyrinogen oxidase, mitochondrial, domain 2"/>
    <property type="match status" value="2"/>
</dbReference>
<protein>
    <submittedName>
        <fullName evidence="2">Oxygen-dependent protoporphyrinogen oxidase</fullName>
    </submittedName>
</protein>
<evidence type="ECO:0000259" key="1">
    <source>
        <dbReference type="Pfam" id="PF01593"/>
    </source>
</evidence>
<keyword evidence="3" id="KW-1185">Reference proteome</keyword>
<dbReference type="InterPro" id="IPR050464">
    <property type="entry name" value="Zeta_carotene_desat/Oxidored"/>
</dbReference>
<sequence length="464" mass="51292">MTKTSSQHSTAAVVGGGIAGMTAAYRLQQAGFDTTVFESRDRVGGRIWTIRKGDFLMDLGTAVYLGTYGDAIALIHEIGLTHELAEVPATMAMTRGGLNHYIPLAKPLVSGIRTPALSIRSKLRALKLAADVIRHRKGLGYYDYDALLKTDHKTVREYCRETLDEELLQYLGRPLVSGTWVADDVETSVNLLFWTIRNMLVKSVYNLTSGVAGLPEGLATFVDTRLSHPVENVTDNGSQVEVTYTAPGSRQRTETFDTCVIAATAEPALAMYPQMDDNTRNLYASTRYRRLGSVCLGLARRPTDPATFYLISPHEDPDTIAVINDHHKAPGRAPAGKGLVTILLSHEYLERTEGHSNEQTLEYALERLKRYHGDLSGDLEEHAVVRWSESVPTIDRGRFARISEYRKRIDRTARVQFASDLDRIPGLNGGLVSGDEAATRVVELFSHRMPTSKGVFRATPTQSQ</sequence>
<feature type="domain" description="Amine oxidase" evidence="1">
    <location>
        <begin position="18"/>
        <end position="441"/>
    </location>
</feature>
<organism evidence="2 3">
    <name type="scientific">Haloechinothrix alba</name>
    <dbReference type="NCBI Taxonomy" id="664784"/>
    <lineage>
        <taxon>Bacteria</taxon>
        <taxon>Bacillati</taxon>
        <taxon>Actinomycetota</taxon>
        <taxon>Actinomycetes</taxon>
        <taxon>Pseudonocardiales</taxon>
        <taxon>Pseudonocardiaceae</taxon>
        <taxon>Haloechinothrix</taxon>
    </lineage>
</organism>
<dbReference type="PRINTS" id="PR00419">
    <property type="entry name" value="ADXRDTASE"/>
</dbReference>
<name>A0A239A565_9PSEU</name>
<evidence type="ECO:0000313" key="2">
    <source>
        <dbReference type="EMBL" id="SNR90775.1"/>
    </source>
</evidence>
<dbReference type="InterPro" id="IPR002937">
    <property type="entry name" value="Amino_oxidase"/>
</dbReference>
<evidence type="ECO:0000313" key="3">
    <source>
        <dbReference type="Proteomes" id="UP000198348"/>
    </source>
</evidence>
<dbReference type="PANTHER" id="PTHR42923:SF3">
    <property type="entry name" value="PROTOPORPHYRINOGEN OXIDASE"/>
    <property type="match status" value="1"/>
</dbReference>
<dbReference type="Gene3D" id="1.10.3110.10">
    <property type="entry name" value="protoporphyrinogen ix oxidase, domain 3"/>
    <property type="match status" value="1"/>
</dbReference>
<dbReference type="OrthoDB" id="3267377at2"/>
<dbReference type="InterPro" id="IPR036188">
    <property type="entry name" value="FAD/NAD-bd_sf"/>
</dbReference>
<dbReference type="SUPFAM" id="SSF51905">
    <property type="entry name" value="FAD/NAD(P)-binding domain"/>
    <property type="match status" value="1"/>
</dbReference>
<proteinExistence type="predicted"/>
<accession>A0A239A565</accession>
<gene>
    <name evidence="2" type="ORF">SAMN06265360_1312</name>
</gene>
<dbReference type="Proteomes" id="UP000198348">
    <property type="component" value="Unassembled WGS sequence"/>
</dbReference>
<dbReference type="SUPFAM" id="SSF54373">
    <property type="entry name" value="FAD-linked reductases, C-terminal domain"/>
    <property type="match status" value="1"/>
</dbReference>
<dbReference type="EMBL" id="FZNW01000031">
    <property type="protein sequence ID" value="SNR90775.1"/>
    <property type="molecule type" value="Genomic_DNA"/>
</dbReference>
<dbReference type="GO" id="GO:0016491">
    <property type="term" value="F:oxidoreductase activity"/>
    <property type="evidence" value="ECO:0007669"/>
    <property type="project" value="InterPro"/>
</dbReference>